<protein>
    <submittedName>
        <fullName evidence="1">Uncharacterized protein</fullName>
    </submittedName>
</protein>
<dbReference type="EMBL" id="JAVDQI010000004">
    <property type="protein sequence ID" value="MDR6222892.1"/>
    <property type="molecule type" value="Genomic_DNA"/>
</dbReference>
<keyword evidence="2" id="KW-1185">Reference proteome</keyword>
<name>A0AA90ZCM9_9EURY</name>
<evidence type="ECO:0000313" key="1">
    <source>
        <dbReference type="EMBL" id="MDR6222892.1"/>
    </source>
</evidence>
<reference evidence="1 2" key="1">
    <citation type="submission" date="2023-07" db="EMBL/GenBank/DDBJ databases">
        <title>Genomic Encyclopedia of Type Strains, Phase IV (KMG-IV): sequencing the most valuable type-strain genomes for metagenomic binning, comparative biology and taxonomic classification.</title>
        <authorList>
            <person name="Goeker M."/>
        </authorList>
    </citation>
    <scope>NUCLEOTIDE SEQUENCE [LARGE SCALE GENOMIC DNA]</scope>
    <source>
        <strain evidence="1 2">DSM 17273</strain>
    </source>
</reference>
<accession>A0AA90ZCM9</accession>
<comment type="caution">
    <text evidence="1">The sequence shown here is derived from an EMBL/GenBank/DDBJ whole genome shotgun (WGS) entry which is preliminary data.</text>
</comment>
<evidence type="ECO:0000313" key="2">
    <source>
        <dbReference type="Proteomes" id="UP001185015"/>
    </source>
</evidence>
<gene>
    <name evidence="1" type="ORF">J2750_001352</name>
</gene>
<proteinExistence type="predicted"/>
<dbReference type="Proteomes" id="UP001185015">
    <property type="component" value="Unassembled WGS sequence"/>
</dbReference>
<sequence>MKGEQRNNGITRLTFNDAEYTFWNNADVVSPYILHFLKNEYPNSIILPEFNKVDFVVLGENLPVEIQSTVLARKKEKYALSHSYFEQMIEKQLKQNIERYEQCLFFFDSAYLDYLQTNLAKTARINMDWFYQYMKLGKLKVFTISFDGAIEETSLEQFKFIFDKSVLCKLAHDSDYQIIDRNKFKIMHALLADNEFTSDELDLLRENFKNEKMKFKSYNTWLRRKNCTERERLLSYILSSVGNLYAVNSILCCSTENMGNKEAQLRTLLILGIFENKFISNNRNICFKDKFKIAQYIPGYVRNKVNWDSLKGESMQISTFWNL</sequence>
<organism evidence="1 2">
    <name type="scientific">Methanococcoides alaskense</name>
    <dbReference type="NCBI Taxonomy" id="325778"/>
    <lineage>
        <taxon>Archaea</taxon>
        <taxon>Methanobacteriati</taxon>
        <taxon>Methanobacteriota</taxon>
        <taxon>Stenosarchaea group</taxon>
        <taxon>Methanomicrobia</taxon>
        <taxon>Methanosarcinales</taxon>
        <taxon>Methanosarcinaceae</taxon>
        <taxon>Methanococcoides</taxon>
    </lineage>
</organism>
<dbReference type="RefSeq" id="WP_270096805.1">
    <property type="nucleotide sequence ID" value="NZ_JAQFFK010000005.1"/>
</dbReference>
<dbReference type="AlphaFoldDB" id="A0AA90ZCM9"/>